<dbReference type="EMBL" id="JAOYFB010000004">
    <property type="protein sequence ID" value="KAK4014548.1"/>
    <property type="molecule type" value="Genomic_DNA"/>
</dbReference>
<comment type="caution">
    <text evidence="1">The sequence shown here is derived from an EMBL/GenBank/DDBJ whole genome shotgun (WGS) entry which is preliminary data.</text>
</comment>
<keyword evidence="2" id="KW-1185">Reference proteome</keyword>
<proteinExistence type="predicted"/>
<dbReference type="Proteomes" id="UP001234178">
    <property type="component" value="Unassembled WGS sequence"/>
</dbReference>
<gene>
    <name evidence="1" type="ORF">OUZ56_027070</name>
</gene>
<protein>
    <submittedName>
        <fullName evidence="1">Uncharacterized protein</fullName>
    </submittedName>
</protein>
<name>A0ABQ9ZNN0_9CRUS</name>
<accession>A0ABQ9ZNN0</accession>
<evidence type="ECO:0000313" key="1">
    <source>
        <dbReference type="EMBL" id="KAK4014548.1"/>
    </source>
</evidence>
<reference evidence="1 2" key="1">
    <citation type="journal article" date="2023" name="Nucleic Acids Res.">
        <title>The hologenome of Daphnia magna reveals possible DNA methylation and microbiome-mediated evolution of the host genome.</title>
        <authorList>
            <person name="Chaturvedi A."/>
            <person name="Li X."/>
            <person name="Dhandapani V."/>
            <person name="Marshall H."/>
            <person name="Kissane S."/>
            <person name="Cuenca-Cambronero M."/>
            <person name="Asole G."/>
            <person name="Calvet F."/>
            <person name="Ruiz-Romero M."/>
            <person name="Marangio P."/>
            <person name="Guigo R."/>
            <person name="Rago D."/>
            <person name="Mirbahai L."/>
            <person name="Eastwood N."/>
            <person name="Colbourne J.K."/>
            <person name="Zhou J."/>
            <person name="Mallon E."/>
            <person name="Orsini L."/>
        </authorList>
    </citation>
    <scope>NUCLEOTIDE SEQUENCE [LARGE SCALE GENOMIC DNA]</scope>
    <source>
        <strain evidence="1">LRV0_1</strain>
    </source>
</reference>
<evidence type="ECO:0000313" key="2">
    <source>
        <dbReference type="Proteomes" id="UP001234178"/>
    </source>
</evidence>
<sequence length="71" mass="8318">MDAQTNEEYGLVLLARLRDVPNVLWWLKNHSVTWFNPGLETLKVPEVLHWRWSNLVTEWNATNVMLSVDGI</sequence>
<organism evidence="1 2">
    <name type="scientific">Daphnia magna</name>
    <dbReference type="NCBI Taxonomy" id="35525"/>
    <lineage>
        <taxon>Eukaryota</taxon>
        <taxon>Metazoa</taxon>
        <taxon>Ecdysozoa</taxon>
        <taxon>Arthropoda</taxon>
        <taxon>Crustacea</taxon>
        <taxon>Branchiopoda</taxon>
        <taxon>Diplostraca</taxon>
        <taxon>Cladocera</taxon>
        <taxon>Anomopoda</taxon>
        <taxon>Daphniidae</taxon>
        <taxon>Daphnia</taxon>
    </lineage>
</organism>